<dbReference type="InterPro" id="IPR036291">
    <property type="entry name" value="NAD(P)-bd_dom_sf"/>
</dbReference>
<comment type="similarity">
    <text evidence="1">Belongs to the NAD(P)-dependent epimerase/dehydratase family.</text>
</comment>
<organism evidence="3 4">
    <name type="scientific">Evansella cellulosilytica (strain ATCC 21833 / DSM 2522 / FERM P-1141 / JCM 9156 / N-4)</name>
    <name type="common">Bacillus cellulosilyticus</name>
    <dbReference type="NCBI Taxonomy" id="649639"/>
    <lineage>
        <taxon>Bacteria</taxon>
        <taxon>Bacillati</taxon>
        <taxon>Bacillota</taxon>
        <taxon>Bacilli</taxon>
        <taxon>Bacillales</taxon>
        <taxon>Bacillaceae</taxon>
        <taxon>Evansella</taxon>
    </lineage>
</organism>
<dbReference type="EMBL" id="CP002394">
    <property type="protein sequence ID" value="ADU31137.1"/>
    <property type="molecule type" value="Genomic_DNA"/>
</dbReference>
<evidence type="ECO:0000256" key="1">
    <source>
        <dbReference type="ARBA" id="ARBA00007637"/>
    </source>
</evidence>
<dbReference type="HOGENOM" id="CLU_007383_1_14_9"/>
<dbReference type="PANTHER" id="PTHR43000">
    <property type="entry name" value="DTDP-D-GLUCOSE 4,6-DEHYDRATASE-RELATED"/>
    <property type="match status" value="1"/>
</dbReference>
<dbReference type="RefSeq" id="WP_013489469.1">
    <property type="nucleotide sequence ID" value="NC_014829.1"/>
</dbReference>
<dbReference type="EC" id="4.2.1.46" evidence="3"/>
<dbReference type="InterPro" id="IPR001509">
    <property type="entry name" value="Epimerase_deHydtase"/>
</dbReference>
<evidence type="ECO:0000259" key="2">
    <source>
        <dbReference type="Pfam" id="PF01370"/>
    </source>
</evidence>
<dbReference type="Pfam" id="PF01370">
    <property type="entry name" value="Epimerase"/>
    <property type="match status" value="1"/>
</dbReference>
<accession>E6TX48</accession>
<reference evidence="3 4" key="1">
    <citation type="submission" date="2010-12" db="EMBL/GenBank/DDBJ databases">
        <title>Complete sequence of Bacillus cellulosilyticus DSM 2522.</title>
        <authorList>
            <consortium name="US DOE Joint Genome Institute"/>
            <person name="Lucas S."/>
            <person name="Copeland A."/>
            <person name="Lapidus A."/>
            <person name="Cheng J.-F."/>
            <person name="Bruce D."/>
            <person name="Goodwin L."/>
            <person name="Pitluck S."/>
            <person name="Chertkov O."/>
            <person name="Detter J.C."/>
            <person name="Han C."/>
            <person name="Tapia R."/>
            <person name="Land M."/>
            <person name="Hauser L."/>
            <person name="Jeffries C."/>
            <person name="Kyrpides N."/>
            <person name="Ivanova N."/>
            <person name="Mikhailova N."/>
            <person name="Brumm P."/>
            <person name="Mead D."/>
            <person name="Woyke T."/>
        </authorList>
    </citation>
    <scope>NUCLEOTIDE SEQUENCE [LARGE SCALE GENOMIC DNA]</scope>
    <source>
        <strain evidence="4">ATCC 21833 / DSM 2522 / FERM P-1141 / JCM 9156 / N-4</strain>
    </source>
</reference>
<dbReference type="GO" id="GO:0008460">
    <property type="term" value="F:dTDP-glucose 4,6-dehydratase activity"/>
    <property type="evidence" value="ECO:0007669"/>
    <property type="project" value="UniProtKB-EC"/>
</dbReference>
<sequence length="307" mass="35679">MKNILVTGGLSFIGSYFIKMIAEKHPHTFITNADRKKSDYNGTEKKLNSLKKYRFIETDLDDKYSVNNLFDINYDAIIYFEDLKDDCTLVPSISKQESDLSVVHLLEQLRKGKAKRMVYVSSSEVIGSHRKPFVSYMGKENTTDLYIRSFFRTYGAPIISVKSCCSFGEDQRHSEFIPNVITKAVNNLTIPIYGNEGLIREWVYVKDQCEAIYLALMKGRIGKTYYIHTSEPKKDIEVVKNILARMKRQESLMKCSFPVFTQKRIHKEEDLISVRELGWKMTHTFGAALEKTVQWYLNELIKETKRK</sequence>
<dbReference type="eggNOG" id="COG1088">
    <property type="taxonomic scope" value="Bacteria"/>
</dbReference>
<dbReference type="STRING" id="649639.Bcell_2886"/>
<dbReference type="Proteomes" id="UP000001401">
    <property type="component" value="Chromosome"/>
</dbReference>
<proteinExistence type="inferred from homology"/>
<feature type="domain" description="NAD-dependent epimerase/dehydratase" evidence="2">
    <location>
        <begin position="4"/>
        <end position="225"/>
    </location>
</feature>
<dbReference type="AlphaFoldDB" id="E6TX48"/>
<keyword evidence="4" id="KW-1185">Reference proteome</keyword>
<protein>
    <submittedName>
        <fullName evidence="3">dTDP-glucose 4,6-dehydratase</fullName>
        <ecNumber evidence="3">4.2.1.46</ecNumber>
    </submittedName>
</protein>
<keyword evidence="3" id="KW-0456">Lyase</keyword>
<evidence type="ECO:0000313" key="4">
    <source>
        <dbReference type="Proteomes" id="UP000001401"/>
    </source>
</evidence>
<name>E6TX48_EVAC2</name>
<dbReference type="KEGG" id="bco:Bcell_2886"/>
<dbReference type="SUPFAM" id="SSF51735">
    <property type="entry name" value="NAD(P)-binding Rossmann-fold domains"/>
    <property type="match status" value="1"/>
</dbReference>
<gene>
    <name evidence="3" type="ordered locus">Bcell_2886</name>
</gene>
<dbReference type="Gene3D" id="3.40.50.720">
    <property type="entry name" value="NAD(P)-binding Rossmann-like Domain"/>
    <property type="match status" value="1"/>
</dbReference>
<dbReference type="Gene3D" id="3.90.25.10">
    <property type="entry name" value="UDP-galactose 4-epimerase, domain 1"/>
    <property type="match status" value="1"/>
</dbReference>
<evidence type="ECO:0000313" key="3">
    <source>
        <dbReference type="EMBL" id="ADU31137.1"/>
    </source>
</evidence>
<dbReference type="OrthoDB" id="9811743at2"/>